<feature type="domain" description="MacB-like periplasmic core" evidence="8">
    <location>
        <begin position="21"/>
        <end position="241"/>
    </location>
</feature>
<evidence type="ECO:0000259" key="8">
    <source>
        <dbReference type="Pfam" id="PF12704"/>
    </source>
</evidence>
<accession>A0A2P8CDY8</accession>
<dbReference type="PANTHER" id="PTHR30572:SF18">
    <property type="entry name" value="ABC-TYPE MACROLIDE FAMILY EXPORT SYSTEM PERMEASE COMPONENT 2"/>
    <property type="match status" value="1"/>
</dbReference>
<dbReference type="InterPro" id="IPR025857">
    <property type="entry name" value="MacB_PCD"/>
</dbReference>
<feature type="domain" description="MacB-like periplasmic core" evidence="8">
    <location>
        <begin position="435"/>
        <end position="640"/>
    </location>
</feature>
<dbReference type="OrthoDB" id="9770036at2"/>
<dbReference type="Pfam" id="PF02687">
    <property type="entry name" value="FtsX"/>
    <property type="match status" value="1"/>
</dbReference>
<gene>
    <name evidence="10" type="ORF">CLV93_104111</name>
    <name evidence="9" type="ORF">JCM18694_21820</name>
</gene>
<dbReference type="Proteomes" id="UP000240621">
    <property type="component" value="Unassembled WGS sequence"/>
</dbReference>
<feature type="domain" description="ABC3 transporter permease C-terminal" evidence="7">
    <location>
        <begin position="689"/>
        <end position="801"/>
    </location>
</feature>
<evidence type="ECO:0000313" key="12">
    <source>
        <dbReference type="Proteomes" id="UP000396862"/>
    </source>
</evidence>
<organism evidence="10 11">
    <name type="scientific">Prolixibacter denitrificans</name>
    <dbReference type="NCBI Taxonomy" id="1541063"/>
    <lineage>
        <taxon>Bacteria</taxon>
        <taxon>Pseudomonadati</taxon>
        <taxon>Bacteroidota</taxon>
        <taxon>Bacteroidia</taxon>
        <taxon>Marinilabiliales</taxon>
        <taxon>Prolixibacteraceae</taxon>
        <taxon>Prolixibacter</taxon>
    </lineage>
</organism>
<dbReference type="InterPro" id="IPR003838">
    <property type="entry name" value="ABC3_permease_C"/>
</dbReference>
<feature type="transmembrane region" description="Helical" evidence="6">
    <location>
        <begin position="379"/>
        <end position="404"/>
    </location>
</feature>
<name>A0A2P8CDY8_9BACT</name>
<dbReference type="Proteomes" id="UP000396862">
    <property type="component" value="Unassembled WGS sequence"/>
</dbReference>
<evidence type="ECO:0000256" key="2">
    <source>
        <dbReference type="ARBA" id="ARBA00022475"/>
    </source>
</evidence>
<keyword evidence="2" id="KW-1003">Cell membrane</keyword>
<comment type="subcellular location">
    <subcellularLocation>
        <location evidence="1">Cell membrane</location>
        <topology evidence="1">Multi-pass membrane protein</topology>
    </subcellularLocation>
</comment>
<dbReference type="Pfam" id="PF12704">
    <property type="entry name" value="MacB_PCD"/>
    <property type="match status" value="2"/>
</dbReference>
<evidence type="ECO:0000256" key="4">
    <source>
        <dbReference type="ARBA" id="ARBA00022989"/>
    </source>
</evidence>
<evidence type="ECO:0000259" key="7">
    <source>
        <dbReference type="Pfam" id="PF02687"/>
    </source>
</evidence>
<keyword evidence="4 6" id="KW-1133">Transmembrane helix</keyword>
<reference evidence="9 12" key="2">
    <citation type="submission" date="2019-10" db="EMBL/GenBank/DDBJ databases">
        <title>Prolixibacter strains distinguished by the presence of nitrate reductase genes were adept at nitrate-dependent anaerobic corrosion of metallic iron and carbon steel.</title>
        <authorList>
            <person name="Iino T."/>
            <person name="Shono N."/>
            <person name="Ito K."/>
            <person name="Nakamura R."/>
            <person name="Sueoka K."/>
            <person name="Harayama S."/>
            <person name="Ohkuma M."/>
        </authorList>
    </citation>
    <scope>NUCLEOTIDE SEQUENCE [LARGE SCALE GENOMIC DNA]</scope>
    <source>
        <strain evidence="9 12">MIC1-1</strain>
    </source>
</reference>
<dbReference type="RefSeq" id="WP_106541984.1">
    <property type="nucleotide sequence ID" value="NZ_BLAU01000001.1"/>
</dbReference>
<evidence type="ECO:0000256" key="1">
    <source>
        <dbReference type="ARBA" id="ARBA00004651"/>
    </source>
</evidence>
<reference evidence="10 11" key="1">
    <citation type="submission" date="2018-03" db="EMBL/GenBank/DDBJ databases">
        <title>Genomic Encyclopedia of Archaeal and Bacterial Type Strains, Phase II (KMG-II): from individual species to whole genera.</title>
        <authorList>
            <person name="Goeker M."/>
        </authorList>
    </citation>
    <scope>NUCLEOTIDE SEQUENCE [LARGE SCALE GENOMIC DNA]</scope>
    <source>
        <strain evidence="10 11">DSM 27267</strain>
    </source>
</reference>
<dbReference type="EMBL" id="PYGC01000004">
    <property type="protein sequence ID" value="PSK83181.1"/>
    <property type="molecule type" value="Genomic_DNA"/>
</dbReference>
<evidence type="ECO:0000313" key="11">
    <source>
        <dbReference type="Proteomes" id="UP000240621"/>
    </source>
</evidence>
<protein>
    <submittedName>
        <fullName evidence="9">ABC transporter permease</fullName>
    </submittedName>
    <submittedName>
        <fullName evidence="10">Putative ABC transport system permease protein</fullName>
    </submittedName>
</protein>
<feature type="transmembrane region" description="Helical" evidence="6">
    <location>
        <begin position="21"/>
        <end position="44"/>
    </location>
</feature>
<evidence type="ECO:0000313" key="9">
    <source>
        <dbReference type="EMBL" id="GET21936.1"/>
    </source>
</evidence>
<feature type="transmembrane region" description="Helical" evidence="6">
    <location>
        <begin position="342"/>
        <end position="363"/>
    </location>
</feature>
<feature type="transmembrane region" description="Helical" evidence="6">
    <location>
        <begin position="425"/>
        <end position="447"/>
    </location>
</feature>
<feature type="transmembrane region" description="Helical" evidence="6">
    <location>
        <begin position="286"/>
        <end position="306"/>
    </location>
</feature>
<evidence type="ECO:0000256" key="6">
    <source>
        <dbReference type="SAM" id="Phobius"/>
    </source>
</evidence>
<dbReference type="InterPro" id="IPR050250">
    <property type="entry name" value="Macrolide_Exporter_MacB"/>
</dbReference>
<feature type="transmembrane region" description="Helical" evidence="6">
    <location>
        <begin position="771"/>
        <end position="791"/>
    </location>
</feature>
<comment type="caution">
    <text evidence="10">The sequence shown here is derived from an EMBL/GenBank/DDBJ whole genome shotgun (WGS) entry which is preliminary data.</text>
</comment>
<sequence length="808" mass="92190">MNILYHFHMTIRTLRHNLRPTLLLLISMSVGLVTFILVSGYVSYEQQYDRIFPDAKNIYRITTDLYSDGKLQISIPECERDMGSSLKKTYPEVTEAGFLAQTSNPQYKIGENIFKDTKVYFASPGLLNIFSFQLLQGDRAKVLTAPYTAVLSESTARKYFGDENPVGKTITKYPAFEYQVVGVYKDIPRQAHFHPDMLLSFHDQMHLPPPMKAPWGETDFYTYLKVHPGTDIQALEQKMNQLAMAHKKDYFEKNNQLHVYHLQPLKDIHLHSHLKHELQTNARADYLYILLIISLLIVLAVGLNYIHFSFTRALNHASATGLKKVFGANRKTLIGQSLTDSLVIHAIGTAVAFLICMLLLPFIQNQFGITLDFSLHNRLFWFGLGSILLLSIVVNGIIPGFLIGRLRSLDLFKLKYKPLMPGISFRQLFVVGQFAIVMVIIIGIIGINKQVNFLKEKTKGFNLENTIAVKVPQNFRRTSQRINNLDAFEQDLLRNPSISGITQSNRMPGETAAFNFSFSEKGTERAGKAAVLVAGVNYLKLFDIKLLAGNDFEPHAENVDEGCIINQSCLNFLGYKNPQEAVGRVLKLTDESALQNIELKIRGVCSDFNFQNMREKPGPMILFDWTKNMIWGNYFVKLKQANIASVIPFIRKKFQATFPNYPFEYLVMNDFYNQQFFKEYQLIRMLQAFVLVAILISAINLFAMAWFIAIARTKEIGIRKVNGAKISEVMTMLNKDFIKWVVIAFIIAAPIAWFAMNKWLENFAYKTSLNWWIFALAGILVIGIALLTVSWQSWKAATRNPVDALRYE</sequence>
<dbReference type="AlphaFoldDB" id="A0A2P8CDY8"/>
<keyword evidence="3 6" id="KW-0812">Transmembrane</keyword>
<proteinExistence type="predicted"/>
<feature type="transmembrane region" description="Helical" evidence="6">
    <location>
        <begin position="685"/>
        <end position="710"/>
    </location>
</feature>
<dbReference type="EMBL" id="BLAU01000001">
    <property type="protein sequence ID" value="GET21936.1"/>
    <property type="molecule type" value="Genomic_DNA"/>
</dbReference>
<dbReference type="PANTHER" id="PTHR30572">
    <property type="entry name" value="MEMBRANE COMPONENT OF TRANSPORTER-RELATED"/>
    <property type="match status" value="1"/>
</dbReference>
<dbReference type="GO" id="GO:0005886">
    <property type="term" value="C:plasma membrane"/>
    <property type="evidence" value="ECO:0007669"/>
    <property type="project" value="UniProtKB-SubCell"/>
</dbReference>
<keyword evidence="5 6" id="KW-0472">Membrane</keyword>
<feature type="transmembrane region" description="Helical" evidence="6">
    <location>
        <begin position="737"/>
        <end position="756"/>
    </location>
</feature>
<evidence type="ECO:0000313" key="10">
    <source>
        <dbReference type="EMBL" id="PSK83181.1"/>
    </source>
</evidence>
<evidence type="ECO:0000256" key="5">
    <source>
        <dbReference type="ARBA" id="ARBA00023136"/>
    </source>
</evidence>
<keyword evidence="12" id="KW-1185">Reference proteome</keyword>
<dbReference type="GO" id="GO:0022857">
    <property type="term" value="F:transmembrane transporter activity"/>
    <property type="evidence" value="ECO:0007669"/>
    <property type="project" value="TreeGrafter"/>
</dbReference>
<evidence type="ECO:0000256" key="3">
    <source>
        <dbReference type="ARBA" id="ARBA00022692"/>
    </source>
</evidence>